<dbReference type="Gene3D" id="1.10.357.10">
    <property type="entry name" value="Tetracycline Repressor, domain 2"/>
    <property type="match status" value="1"/>
</dbReference>
<reference evidence="5" key="1">
    <citation type="submission" date="2020-05" db="EMBL/GenBank/DDBJ databases">
        <authorList>
            <person name="Chiriac C."/>
            <person name="Salcher M."/>
            <person name="Ghai R."/>
            <person name="Kavagutti S V."/>
        </authorList>
    </citation>
    <scope>NUCLEOTIDE SEQUENCE</scope>
</reference>
<dbReference type="PROSITE" id="PS50977">
    <property type="entry name" value="HTH_TETR_2"/>
    <property type="match status" value="1"/>
</dbReference>
<protein>
    <submittedName>
        <fullName evidence="5">Unannotated protein</fullName>
    </submittedName>
</protein>
<proteinExistence type="predicted"/>
<feature type="domain" description="HTH tetR-type" evidence="4">
    <location>
        <begin position="28"/>
        <end position="88"/>
    </location>
</feature>
<dbReference type="SUPFAM" id="SSF46689">
    <property type="entry name" value="Homeodomain-like"/>
    <property type="match status" value="1"/>
</dbReference>
<name>A0A6J7J1G7_9ZZZZ</name>
<dbReference type="PANTHER" id="PTHR47506">
    <property type="entry name" value="TRANSCRIPTIONAL REGULATORY PROTEIN"/>
    <property type="match status" value="1"/>
</dbReference>
<evidence type="ECO:0000256" key="2">
    <source>
        <dbReference type="ARBA" id="ARBA00023125"/>
    </source>
</evidence>
<keyword evidence="2" id="KW-0238">DNA-binding</keyword>
<dbReference type="SUPFAM" id="SSF48498">
    <property type="entry name" value="Tetracyclin repressor-like, C-terminal domain"/>
    <property type="match status" value="1"/>
</dbReference>
<organism evidence="5">
    <name type="scientific">freshwater metagenome</name>
    <dbReference type="NCBI Taxonomy" id="449393"/>
    <lineage>
        <taxon>unclassified sequences</taxon>
        <taxon>metagenomes</taxon>
        <taxon>ecological metagenomes</taxon>
    </lineage>
</organism>
<keyword evidence="1" id="KW-0805">Transcription regulation</keyword>
<dbReference type="AlphaFoldDB" id="A0A6J7J1G7"/>
<evidence type="ECO:0000259" key="4">
    <source>
        <dbReference type="PROSITE" id="PS50977"/>
    </source>
</evidence>
<dbReference type="GO" id="GO:0003677">
    <property type="term" value="F:DNA binding"/>
    <property type="evidence" value="ECO:0007669"/>
    <property type="project" value="UniProtKB-KW"/>
</dbReference>
<dbReference type="InterPro" id="IPR001647">
    <property type="entry name" value="HTH_TetR"/>
</dbReference>
<evidence type="ECO:0000256" key="1">
    <source>
        <dbReference type="ARBA" id="ARBA00023015"/>
    </source>
</evidence>
<dbReference type="InterPro" id="IPR054156">
    <property type="entry name" value="YxaF_TetR_C"/>
</dbReference>
<keyword evidence="3" id="KW-0804">Transcription</keyword>
<dbReference type="EMBL" id="CAFBMK010000207">
    <property type="protein sequence ID" value="CAB4936936.1"/>
    <property type="molecule type" value="Genomic_DNA"/>
</dbReference>
<dbReference type="InterPro" id="IPR036271">
    <property type="entry name" value="Tet_transcr_reg_TetR-rel_C_sf"/>
</dbReference>
<evidence type="ECO:0000256" key="3">
    <source>
        <dbReference type="ARBA" id="ARBA00023163"/>
    </source>
</evidence>
<dbReference type="InterPro" id="IPR009057">
    <property type="entry name" value="Homeodomain-like_sf"/>
</dbReference>
<evidence type="ECO:0000313" key="5">
    <source>
        <dbReference type="EMBL" id="CAB4936936.1"/>
    </source>
</evidence>
<dbReference type="PANTHER" id="PTHR47506:SF3">
    <property type="entry name" value="HTH-TYPE TRANSCRIPTIONAL REGULATOR LMRA"/>
    <property type="match status" value="1"/>
</dbReference>
<accession>A0A6J7J1G7</accession>
<dbReference type="Pfam" id="PF00440">
    <property type="entry name" value="TetR_N"/>
    <property type="match status" value="1"/>
</dbReference>
<gene>
    <name evidence="5" type="ORF">UFOPK3564_02700</name>
</gene>
<dbReference type="Pfam" id="PF21993">
    <property type="entry name" value="TetR_C_13_2"/>
    <property type="match status" value="1"/>
</dbReference>
<sequence>MYATIHMSRRAAFRPTTIQSPHAMPRTSDARQKMIESASVLFRERGVHGTSFADVLAHSGAPRGSVYHHFKGGKTQIAEEALRWTGDMMLAGITAVLDEQEPVAAIEAWCDTWGAVLRESDYAAGCSFVSAVQDGEHEPTARAVAGAVFSDWEDAIASALRGHGAPEERAVPLATLVISAVEGAVVVSRARRSLEPLHRVCGELQLALGTALAQG</sequence>